<name>A0A1G7N8S1_9ACTN</name>
<keyword evidence="3" id="KW-0645">Protease</keyword>
<evidence type="ECO:0000313" key="4">
    <source>
        <dbReference type="Proteomes" id="UP000198614"/>
    </source>
</evidence>
<evidence type="ECO:0000313" key="3">
    <source>
        <dbReference type="EMBL" id="SDF70465.1"/>
    </source>
</evidence>
<sequence length="287" mass="29767">MSPIPSPEPLHLVPADTRPLLTATVVVLGLASMTVASHLHTRWSGLRRLPMLALHTGVCALALLGGGALLGTGVLRPVGGAWGPGLGSLAAGLLAGLLLGPLVAYAATRADRSLTRWWGSRAGHAVRDDRSVTLRSGRARPAGVAVSASTTRRTGLIEARNNFAPTSADLRVRLSLLLTVAVAEELVYRGVLTGLALRAGSTAAVVAALLGVQLVFAVSHVFFGWGQVLSKLPLAGLCAGAVLLTGTVLPAVLGHALFNLWVWRYHRARPSTAGRVRTGAPMWGAAR</sequence>
<keyword evidence="1" id="KW-0472">Membrane</keyword>
<dbReference type="OrthoDB" id="5197022at2"/>
<keyword evidence="1" id="KW-1133">Transmembrane helix</keyword>
<gene>
    <name evidence="3" type="ORF">SAMN05216260_11074</name>
</gene>
<feature type="domain" description="CAAX prenyl protease 2/Lysostaphin resistance protein A-like" evidence="2">
    <location>
        <begin position="174"/>
        <end position="260"/>
    </location>
</feature>
<feature type="transmembrane region" description="Helical" evidence="1">
    <location>
        <begin position="234"/>
        <end position="262"/>
    </location>
</feature>
<dbReference type="AlphaFoldDB" id="A0A1G7N8S1"/>
<dbReference type="GO" id="GO:0004175">
    <property type="term" value="F:endopeptidase activity"/>
    <property type="evidence" value="ECO:0007669"/>
    <property type="project" value="UniProtKB-ARBA"/>
</dbReference>
<dbReference type="Pfam" id="PF02517">
    <property type="entry name" value="Rce1-like"/>
    <property type="match status" value="1"/>
</dbReference>
<evidence type="ECO:0000259" key="2">
    <source>
        <dbReference type="Pfam" id="PF02517"/>
    </source>
</evidence>
<organism evidence="3 4">
    <name type="scientific">Streptomyces griseoaurantiacus</name>
    <dbReference type="NCBI Taxonomy" id="68213"/>
    <lineage>
        <taxon>Bacteria</taxon>
        <taxon>Bacillati</taxon>
        <taxon>Actinomycetota</taxon>
        <taxon>Actinomycetes</taxon>
        <taxon>Kitasatosporales</taxon>
        <taxon>Streptomycetaceae</taxon>
        <taxon>Streptomyces</taxon>
        <taxon>Streptomyces aurantiacus group</taxon>
    </lineage>
</organism>
<feature type="transmembrane region" description="Helical" evidence="1">
    <location>
        <begin position="20"/>
        <end position="39"/>
    </location>
</feature>
<dbReference type="InterPro" id="IPR003675">
    <property type="entry name" value="Rce1/LyrA-like_dom"/>
</dbReference>
<dbReference type="GO" id="GO:0080120">
    <property type="term" value="P:CAAX-box protein maturation"/>
    <property type="evidence" value="ECO:0007669"/>
    <property type="project" value="UniProtKB-ARBA"/>
</dbReference>
<dbReference type="EMBL" id="FNAX01000010">
    <property type="protein sequence ID" value="SDF70465.1"/>
    <property type="molecule type" value="Genomic_DNA"/>
</dbReference>
<dbReference type="GO" id="GO:0006508">
    <property type="term" value="P:proteolysis"/>
    <property type="evidence" value="ECO:0007669"/>
    <property type="project" value="UniProtKB-KW"/>
</dbReference>
<reference evidence="3 4" key="1">
    <citation type="submission" date="2016-10" db="EMBL/GenBank/DDBJ databases">
        <authorList>
            <person name="de Groot N.N."/>
        </authorList>
    </citation>
    <scope>NUCLEOTIDE SEQUENCE [LARGE SCALE GENOMIC DNA]</scope>
    <source>
        <strain evidence="3 4">CGMCC 4.1859</strain>
    </source>
</reference>
<keyword evidence="1" id="KW-0812">Transmembrane</keyword>
<feature type="transmembrane region" description="Helical" evidence="1">
    <location>
        <begin position="51"/>
        <end position="74"/>
    </location>
</feature>
<dbReference type="Proteomes" id="UP000198614">
    <property type="component" value="Unassembled WGS sequence"/>
</dbReference>
<feature type="transmembrane region" description="Helical" evidence="1">
    <location>
        <begin position="86"/>
        <end position="107"/>
    </location>
</feature>
<feature type="transmembrane region" description="Helical" evidence="1">
    <location>
        <begin position="203"/>
        <end position="222"/>
    </location>
</feature>
<accession>A0A1G7N8S1</accession>
<keyword evidence="3" id="KW-0378">Hydrolase</keyword>
<proteinExistence type="predicted"/>
<protein>
    <submittedName>
        <fullName evidence="3">CAAX protease self-immunity</fullName>
    </submittedName>
</protein>
<evidence type="ECO:0000256" key="1">
    <source>
        <dbReference type="SAM" id="Phobius"/>
    </source>
</evidence>